<dbReference type="Proteomes" id="UP000831495">
    <property type="component" value="Chromosome"/>
</dbReference>
<evidence type="ECO:0000313" key="2">
    <source>
        <dbReference type="EMBL" id="UQS81896.1"/>
    </source>
</evidence>
<feature type="transmembrane region" description="Helical" evidence="1">
    <location>
        <begin position="89"/>
        <end position="109"/>
    </location>
</feature>
<dbReference type="EMBL" id="CP093366">
    <property type="protein sequence ID" value="UQS81896.1"/>
    <property type="molecule type" value="Genomic_DNA"/>
</dbReference>
<feature type="transmembrane region" description="Helical" evidence="1">
    <location>
        <begin position="7"/>
        <end position="27"/>
    </location>
</feature>
<feature type="transmembrane region" description="Helical" evidence="1">
    <location>
        <begin position="39"/>
        <end position="62"/>
    </location>
</feature>
<evidence type="ECO:0000256" key="1">
    <source>
        <dbReference type="SAM" id="Phobius"/>
    </source>
</evidence>
<sequence>MKRSVYIKPYFFGVIVDIVLLLLKYYLNFDYTSNGMSSALDSIVGFLSIIIGFYTAFYGIIISEMKSSLMKKLMDSKDKDELPKLLKRCIGYSFFSLILTIIFQLLIYYKNRIVLLFYFLWAFILVVCITYAYIVAQLSIFLIFYGEKKPKKKKKFDN</sequence>
<gene>
    <name evidence="2" type="ORF">MOO45_06805</name>
</gene>
<protein>
    <submittedName>
        <fullName evidence="2">Uncharacterized protein</fullName>
    </submittedName>
</protein>
<keyword evidence="3" id="KW-1185">Reference proteome</keyword>
<keyword evidence="1" id="KW-0472">Membrane</keyword>
<name>A0ABY4P8G8_9LACO</name>
<dbReference type="RefSeq" id="WP_249514164.1">
    <property type="nucleotide sequence ID" value="NZ_CP093366.1"/>
</dbReference>
<proteinExistence type="predicted"/>
<keyword evidence="1" id="KW-1133">Transmembrane helix</keyword>
<organism evidence="2 3">
    <name type="scientific">Bombilactobacillus folatiphilus</name>
    <dbReference type="NCBI Taxonomy" id="2923362"/>
    <lineage>
        <taxon>Bacteria</taxon>
        <taxon>Bacillati</taxon>
        <taxon>Bacillota</taxon>
        <taxon>Bacilli</taxon>
        <taxon>Lactobacillales</taxon>
        <taxon>Lactobacillaceae</taxon>
        <taxon>Bombilactobacillus</taxon>
    </lineage>
</organism>
<accession>A0ABY4P8G8</accession>
<evidence type="ECO:0000313" key="3">
    <source>
        <dbReference type="Proteomes" id="UP000831495"/>
    </source>
</evidence>
<reference evidence="2" key="1">
    <citation type="journal article" date="2022" name="Int. J. Syst. Evol. Microbiol.">
        <title>Apilactobacillus apisilvae sp. nov., Nicolia spurrieriana gen. nov. sp. nov., Bombilactobacillus folatiphilus sp. nov. and Bombilactobacillus thymidiniphilus sp. nov., four new lactic acid bacterial isolates from stingless bees Tetragonula carbonaria and Austroplebeia australis.</title>
        <authorList>
            <person name="Oliphant S.A."/>
            <person name="Watson-Haigh N.S."/>
            <person name="Sumby K.M."/>
            <person name="Gardner J."/>
            <person name="Groom S."/>
            <person name="Jiranek V."/>
        </authorList>
    </citation>
    <scope>NUCLEOTIDE SEQUENCE</scope>
    <source>
        <strain evidence="2">SG4_D2</strain>
    </source>
</reference>
<keyword evidence="1" id="KW-0812">Transmembrane</keyword>
<feature type="transmembrane region" description="Helical" evidence="1">
    <location>
        <begin position="115"/>
        <end position="145"/>
    </location>
</feature>